<dbReference type="AlphaFoldDB" id="A0A5B7EE62"/>
<feature type="region of interest" description="Disordered" evidence="1">
    <location>
        <begin position="429"/>
        <end position="455"/>
    </location>
</feature>
<organism evidence="3 4">
    <name type="scientific">Portunus trituberculatus</name>
    <name type="common">Swimming crab</name>
    <name type="synonym">Neptunus trituberculatus</name>
    <dbReference type="NCBI Taxonomy" id="210409"/>
    <lineage>
        <taxon>Eukaryota</taxon>
        <taxon>Metazoa</taxon>
        <taxon>Ecdysozoa</taxon>
        <taxon>Arthropoda</taxon>
        <taxon>Crustacea</taxon>
        <taxon>Multicrustacea</taxon>
        <taxon>Malacostraca</taxon>
        <taxon>Eumalacostraca</taxon>
        <taxon>Eucarida</taxon>
        <taxon>Decapoda</taxon>
        <taxon>Pleocyemata</taxon>
        <taxon>Brachyura</taxon>
        <taxon>Eubrachyura</taxon>
        <taxon>Portunoidea</taxon>
        <taxon>Portunidae</taxon>
        <taxon>Portuninae</taxon>
        <taxon>Portunus</taxon>
    </lineage>
</organism>
<gene>
    <name evidence="3" type="ORF">E2C01_025094</name>
</gene>
<evidence type="ECO:0000313" key="4">
    <source>
        <dbReference type="Proteomes" id="UP000324222"/>
    </source>
</evidence>
<keyword evidence="2" id="KW-0812">Transmembrane</keyword>
<sequence length="486" mass="53085">MSAHRELGGSSQPYSHTSPPPTGEGFVMLGRTALVVAVISLAWRTCSVNPEPSPFCSKVNHGFICTFFNTTEDVVTGTEAAATEVATQHPVILCPRTLNASNDSSATRRTMIPGQPHVIHPSLKGATTKVTASHKFPISSGGARPRNASGTRYQPQQDCAVNVSVQHSTINKLQGHFVAVNLSKSKIGDLSGAFMNLDTKSAVVTTMSVSGAVVRMEDTKIVFVHQLKAERMSELTSCRLGTVSRHGLLFYQSSGDEPALVHRLRDVVVQRLEAGSLEVVRARVSVTNMTVEWMDRDAVTVRSPGELTLTDAVFHCDSLYYCLSLEMGARLVLRNVTIRNRTITKMDIVATSRGNMYPLFALVSKDDRGPLSMTFPWYWVMIMTVCGIVAGIVIGSALVWKRPSLPSTAMFNFTLSDLLSHDRLQEATRDDHNGDFSQRPPFTRQDSGLSSSSFASYRPFQTSTCRTEIECADKPSSYNNAVVVDS</sequence>
<dbReference type="EMBL" id="VSRR010002506">
    <property type="protein sequence ID" value="MPC31798.1"/>
    <property type="molecule type" value="Genomic_DNA"/>
</dbReference>
<keyword evidence="2" id="KW-1133">Transmembrane helix</keyword>
<evidence type="ECO:0000256" key="2">
    <source>
        <dbReference type="SAM" id="Phobius"/>
    </source>
</evidence>
<feature type="transmembrane region" description="Helical" evidence="2">
    <location>
        <begin position="377"/>
        <end position="400"/>
    </location>
</feature>
<keyword evidence="2" id="KW-0472">Membrane</keyword>
<accession>A0A5B7EE62</accession>
<name>A0A5B7EE62_PORTR</name>
<dbReference type="OrthoDB" id="6380788at2759"/>
<evidence type="ECO:0000256" key="1">
    <source>
        <dbReference type="SAM" id="MobiDB-lite"/>
    </source>
</evidence>
<evidence type="ECO:0000313" key="3">
    <source>
        <dbReference type="EMBL" id="MPC31798.1"/>
    </source>
</evidence>
<feature type="region of interest" description="Disordered" evidence="1">
    <location>
        <begin position="1"/>
        <end position="23"/>
    </location>
</feature>
<protein>
    <submittedName>
        <fullName evidence="3">Uncharacterized protein</fullName>
    </submittedName>
</protein>
<reference evidence="3 4" key="1">
    <citation type="submission" date="2019-05" db="EMBL/GenBank/DDBJ databases">
        <title>Another draft genome of Portunus trituberculatus and its Hox gene families provides insights of decapod evolution.</title>
        <authorList>
            <person name="Jeong J.-H."/>
            <person name="Song I."/>
            <person name="Kim S."/>
            <person name="Choi T."/>
            <person name="Kim D."/>
            <person name="Ryu S."/>
            <person name="Kim W."/>
        </authorList>
    </citation>
    <scope>NUCLEOTIDE SEQUENCE [LARGE SCALE GENOMIC DNA]</scope>
    <source>
        <tissue evidence="3">Muscle</tissue>
    </source>
</reference>
<dbReference type="Proteomes" id="UP000324222">
    <property type="component" value="Unassembled WGS sequence"/>
</dbReference>
<comment type="caution">
    <text evidence="3">The sequence shown here is derived from an EMBL/GenBank/DDBJ whole genome shotgun (WGS) entry which is preliminary data.</text>
</comment>
<keyword evidence="4" id="KW-1185">Reference proteome</keyword>
<feature type="compositionally biased region" description="Polar residues" evidence="1">
    <location>
        <begin position="444"/>
        <end position="455"/>
    </location>
</feature>
<proteinExistence type="predicted"/>